<dbReference type="Gene3D" id="1.10.10.10">
    <property type="entry name" value="Winged helix-like DNA-binding domain superfamily/Winged helix DNA-binding domain"/>
    <property type="match status" value="1"/>
</dbReference>
<dbReference type="PRINTS" id="PR00778">
    <property type="entry name" value="HTHARSR"/>
</dbReference>
<dbReference type="InterPro" id="IPR001845">
    <property type="entry name" value="HTH_ArsR_DNA-bd_dom"/>
</dbReference>
<evidence type="ECO:0000313" key="1">
    <source>
        <dbReference type="EMBL" id="AKS45703.1"/>
    </source>
</evidence>
<dbReference type="PROSITE" id="PS50987">
    <property type="entry name" value="HTH_ARSR_2"/>
    <property type="match status" value="1"/>
</dbReference>
<dbReference type="SMART" id="SM00418">
    <property type="entry name" value="HTH_ARSR"/>
    <property type="match status" value="1"/>
</dbReference>
<name>A0A0K0Y409_9RHOB</name>
<dbReference type="SUPFAM" id="SSF46785">
    <property type="entry name" value="Winged helix' DNA-binding domain"/>
    <property type="match status" value="1"/>
</dbReference>
<dbReference type="CDD" id="cd00090">
    <property type="entry name" value="HTH_ARSR"/>
    <property type="match status" value="1"/>
</dbReference>
<dbReference type="InterPro" id="IPR036388">
    <property type="entry name" value="WH-like_DNA-bd_sf"/>
</dbReference>
<proteinExistence type="predicted"/>
<dbReference type="NCBIfam" id="NF033788">
    <property type="entry name" value="HTH_metalloreg"/>
    <property type="match status" value="1"/>
</dbReference>
<keyword evidence="2" id="KW-1185">Reference proteome</keyword>
<accession>A0A0K0Y409</accession>
<dbReference type="InterPro" id="IPR036390">
    <property type="entry name" value="WH_DNA-bd_sf"/>
</dbReference>
<reference evidence="1 2" key="1">
    <citation type="journal article" date="2015" name="Genome Announc.">
        <title>Closed Genome Sequence of Octadecabacter temperatus SB1, the First Mesophilic Species of the Genus Octadecabacter.</title>
        <authorList>
            <person name="Voget S."/>
            <person name="Billerbeck S."/>
            <person name="Simon M."/>
            <person name="Daniel R."/>
        </authorList>
    </citation>
    <scope>NUCLEOTIDE SEQUENCE [LARGE SCALE GENOMIC DNA]</scope>
    <source>
        <strain evidence="1 2">SB1</strain>
    </source>
</reference>
<sequence>MLAFTGGNSPSMVDSRLHIYNNIVMDKSTNQNLDKVFSALSDSTRRAILMKLTNGDVGVMDLAAPFDMSQPAISRHIKVLETAGLVTRHRQGTHRMCRLAPDALGEIEPWLSMIADRYRNKYDRLDVVLEAMTPTIQGDE</sequence>
<organism evidence="1 2">
    <name type="scientific">Octadecabacter temperatus</name>
    <dbReference type="NCBI Taxonomy" id="1458307"/>
    <lineage>
        <taxon>Bacteria</taxon>
        <taxon>Pseudomonadati</taxon>
        <taxon>Pseudomonadota</taxon>
        <taxon>Alphaproteobacteria</taxon>
        <taxon>Rhodobacterales</taxon>
        <taxon>Roseobacteraceae</taxon>
        <taxon>Octadecabacter</taxon>
    </lineage>
</organism>
<dbReference type="PANTHER" id="PTHR38600">
    <property type="entry name" value="TRANSCRIPTIONAL REGULATORY PROTEIN"/>
    <property type="match status" value="1"/>
</dbReference>
<dbReference type="STRING" id="1458307.OSB_11470"/>
<dbReference type="GO" id="GO:0003700">
    <property type="term" value="F:DNA-binding transcription factor activity"/>
    <property type="evidence" value="ECO:0007669"/>
    <property type="project" value="InterPro"/>
</dbReference>
<dbReference type="AlphaFoldDB" id="A0A0K0Y409"/>
<protein>
    <submittedName>
        <fullName evidence="1">HTH-type transcriptional regulator</fullName>
    </submittedName>
</protein>
<dbReference type="KEGG" id="otm:OSB_11470"/>
<gene>
    <name evidence="1" type="ORF">OSB_11470</name>
</gene>
<dbReference type="EMBL" id="CP012160">
    <property type="protein sequence ID" value="AKS45703.1"/>
    <property type="molecule type" value="Genomic_DNA"/>
</dbReference>
<dbReference type="Proteomes" id="UP000067444">
    <property type="component" value="Chromosome"/>
</dbReference>
<dbReference type="Pfam" id="PF01022">
    <property type="entry name" value="HTH_5"/>
    <property type="match status" value="1"/>
</dbReference>
<dbReference type="PANTHER" id="PTHR38600:SF2">
    <property type="entry name" value="SLL0088 PROTEIN"/>
    <property type="match status" value="1"/>
</dbReference>
<evidence type="ECO:0000313" key="2">
    <source>
        <dbReference type="Proteomes" id="UP000067444"/>
    </source>
</evidence>
<dbReference type="InterPro" id="IPR011991">
    <property type="entry name" value="ArsR-like_HTH"/>
</dbReference>